<evidence type="ECO:0000256" key="8">
    <source>
        <dbReference type="SAM" id="MobiDB-lite"/>
    </source>
</evidence>
<evidence type="ECO:0000256" key="7">
    <source>
        <dbReference type="ARBA" id="ARBA00032043"/>
    </source>
</evidence>
<keyword evidence="11" id="KW-1185">Reference proteome</keyword>
<dbReference type="SUPFAM" id="SSF103473">
    <property type="entry name" value="MFS general substrate transporter"/>
    <property type="match status" value="1"/>
</dbReference>
<dbReference type="Proteomes" id="UP000243459">
    <property type="component" value="Chromosome 6"/>
</dbReference>
<dbReference type="InterPro" id="IPR036259">
    <property type="entry name" value="MFS_trans_sf"/>
</dbReference>
<dbReference type="Gramene" id="ONK65937">
    <property type="protein sequence ID" value="ONK65937"/>
    <property type="gene ID" value="A4U43_C06F2520"/>
</dbReference>
<evidence type="ECO:0000256" key="1">
    <source>
        <dbReference type="ARBA" id="ARBA00004141"/>
    </source>
</evidence>
<dbReference type="Gene3D" id="1.20.1250.20">
    <property type="entry name" value="MFS general substrate transporter like domains"/>
    <property type="match status" value="1"/>
</dbReference>
<proteinExistence type="predicted"/>
<dbReference type="EMBL" id="CM007386">
    <property type="protein sequence ID" value="ONK65937.1"/>
    <property type="molecule type" value="Genomic_DNA"/>
</dbReference>
<feature type="region of interest" description="Disordered" evidence="8">
    <location>
        <begin position="58"/>
        <end position="79"/>
    </location>
</feature>
<organism evidence="10 11">
    <name type="scientific">Asparagus officinalis</name>
    <name type="common">Garden asparagus</name>
    <dbReference type="NCBI Taxonomy" id="4686"/>
    <lineage>
        <taxon>Eukaryota</taxon>
        <taxon>Viridiplantae</taxon>
        <taxon>Streptophyta</taxon>
        <taxon>Embryophyta</taxon>
        <taxon>Tracheophyta</taxon>
        <taxon>Spermatophyta</taxon>
        <taxon>Magnoliopsida</taxon>
        <taxon>Liliopsida</taxon>
        <taxon>Asparagales</taxon>
        <taxon>Asparagaceae</taxon>
        <taxon>Asparagoideae</taxon>
        <taxon>Asparagus</taxon>
    </lineage>
</organism>
<sequence>MPDGGCDTSSPLRARPSSPPPRSRAHRRPMRCYIGRRRVRQWQLRHFLLTKPRVVPHRLPHPRRRLRRPQTRYGSDRTDPVLRLDRCGVGSGRRGEVQGWAVSVGVFRRVHDRVQASWPLSDSFLRRKGAVTLTSSINDVSGLATAFSPAFPSTRLRFVTALHGGLGVSVFTLTTKRRLLRSSCHVAMCTFLFFALGSILLSLASLSTPSWRSLYIISSVPSVIFVIVVVPFIAESPRWHLVHGDVTAAMATMRSIAKTNGKDLPDNVFLALDDRKAAQENKKDAARSTIIDVIRSQVTGPRSPLSSSSTFHSIAYYGLTAECQNLRHGPAHSVDLNAAAEMPPTP</sequence>
<protein>
    <recommendedName>
        <fullName evidence="7">H(+)/Pi cotransporter</fullName>
    </recommendedName>
</protein>
<name>A0A5P1EL60_ASPOF</name>
<dbReference type="GO" id="GO:0006817">
    <property type="term" value="P:phosphate ion transport"/>
    <property type="evidence" value="ECO:0007669"/>
    <property type="project" value="UniProtKB-KW"/>
</dbReference>
<reference evidence="11" key="1">
    <citation type="journal article" date="2017" name="Nat. Commun.">
        <title>The asparagus genome sheds light on the origin and evolution of a young Y chromosome.</title>
        <authorList>
            <person name="Harkess A."/>
            <person name="Zhou J."/>
            <person name="Xu C."/>
            <person name="Bowers J.E."/>
            <person name="Van der Hulst R."/>
            <person name="Ayyampalayam S."/>
            <person name="Mercati F."/>
            <person name="Riccardi P."/>
            <person name="McKain M.R."/>
            <person name="Kakrana A."/>
            <person name="Tang H."/>
            <person name="Ray J."/>
            <person name="Groenendijk J."/>
            <person name="Arikit S."/>
            <person name="Mathioni S.M."/>
            <person name="Nakano M."/>
            <person name="Shan H."/>
            <person name="Telgmann-Rauber A."/>
            <person name="Kanno A."/>
            <person name="Yue Z."/>
            <person name="Chen H."/>
            <person name="Li W."/>
            <person name="Chen Y."/>
            <person name="Xu X."/>
            <person name="Zhang Y."/>
            <person name="Luo S."/>
            <person name="Chen H."/>
            <person name="Gao J."/>
            <person name="Mao Z."/>
            <person name="Pires J.C."/>
            <person name="Luo M."/>
            <person name="Kudrna D."/>
            <person name="Wing R.A."/>
            <person name="Meyers B.C."/>
            <person name="Yi K."/>
            <person name="Kong H."/>
            <person name="Lavrijsen P."/>
            <person name="Sunseri F."/>
            <person name="Falavigna A."/>
            <person name="Ye Y."/>
            <person name="Leebens-Mack J.H."/>
            <person name="Chen G."/>
        </authorList>
    </citation>
    <scope>NUCLEOTIDE SEQUENCE [LARGE SCALE GENOMIC DNA]</scope>
    <source>
        <strain evidence="11">cv. DH0086</strain>
    </source>
</reference>
<dbReference type="Pfam" id="PF00083">
    <property type="entry name" value="Sugar_tr"/>
    <property type="match status" value="1"/>
</dbReference>
<keyword evidence="5 9" id="KW-1133">Transmembrane helix</keyword>
<evidence type="ECO:0000256" key="3">
    <source>
        <dbReference type="ARBA" id="ARBA00022692"/>
    </source>
</evidence>
<evidence type="ECO:0000256" key="4">
    <source>
        <dbReference type="ARBA" id="ARBA00022847"/>
    </source>
</evidence>
<dbReference type="PANTHER" id="PTHR24064">
    <property type="entry name" value="SOLUTE CARRIER FAMILY 22 MEMBER"/>
    <property type="match status" value="1"/>
</dbReference>
<evidence type="ECO:0000256" key="2">
    <source>
        <dbReference type="ARBA" id="ARBA00022592"/>
    </source>
</evidence>
<evidence type="ECO:0000256" key="9">
    <source>
        <dbReference type="SAM" id="Phobius"/>
    </source>
</evidence>
<dbReference type="AlphaFoldDB" id="A0A5P1EL60"/>
<dbReference type="OMA" id="RRCHERI"/>
<keyword evidence="2" id="KW-0592">Phosphate transport</keyword>
<feature type="region of interest" description="Disordered" evidence="8">
    <location>
        <begin position="1"/>
        <end position="28"/>
    </location>
</feature>
<dbReference type="GO" id="GO:0016020">
    <property type="term" value="C:membrane"/>
    <property type="evidence" value="ECO:0007669"/>
    <property type="project" value="UniProtKB-SubCell"/>
</dbReference>
<evidence type="ECO:0000256" key="6">
    <source>
        <dbReference type="ARBA" id="ARBA00023136"/>
    </source>
</evidence>
<feature type="compositionally biased region" description="Basic residues" evidence="8">
    <location>
        <begin position="58"/>
        <end position="70"/>
    </location>
</feature>
<keyword evidence="3 9" id="KW-0812">Transmembrane</keyword>
<evidence type="ECO:0000256" key="5">
    <source>
        <dbReference type="ARBA" id="ARBA00022989"/>
    </source>
</evidence>
<keyword evidence="6 9" id="KW-0472">Membrane</keyword>
<feature type="transmembrane region" description="Helical" evidence="9">
    <location>
        <begin position="213"/>
        <end position="234"/>
    </location>
</feature>
<gene>
    <name evidence="10" type="ORF">A4U43_C06F2520</name>
</gene>
<comment type="subcellular location">
    <subcellularLocation>
        <location evidence="1">Membrane</location>
        <topology evidence="1">Multi-pass membrane protein</topology>
    </subcellularLocation>
</comment>
<accession>A0A5P1EL60</accession>
<dbReference type="GO" id="GO:0015293">
    <property type="term" value="F:symporter activity"/>
    <property type="evidence" value="ECO:0007669"/>
    <property type="project" value="UniProtKB-KW"/>
</dbReference>
<evidence type="ECO:0000313" key="11">
    <source>
        <dbReference type="Proteomes" id="UP000243459"/>
    </source>
</evidence>
<keyword evidence="4" id="KW-0769">Symport</keyword>
<dbReference type="InterPro" id="IPR005828">
    <property type="entry name" value="MFS_sugar_transport-like"/>
</dbReference>
<keyword evidence="2" id="KW-0813">Transport</keyword>
<feature type="transmembrane region" description="Helical" evidence="9">
    <location>
        <begin position="186"/>
        <end position="207"/>
    </location>
</feature>
<evidence type="ECO:0000313" key="10">
    <source>
        <dbReference type="EMBL" id="ONK65937.1"/>
    </source>
</evidence>